<proteinExistence type="predicted"/>
<dbReference type="AlphaFoldDB" id="A0AAE9X9Q6"/>
<organism evidence="1 2">
    <name type="scientific">Porphyromonas gingivalis</name>
    <name type="common">Bacteroides gingivalis</name>
    <dbReference type="NCBI Taxonomy" id="837"/>
    <lineage>
        <taxon>Bacteria</taxon>
        <taxon>Pseudomonadati</taxon>
        <taxon>Bacteroidota</taxon>
        <taxon>Bacteroidia</taxon>
        <taxon>Bacteroidales</taxon>
        <taxon>Porphyromonadaceae</taxon>
        <taxon>Porphyromonas</taxon>
    </lineage>
</organism>
<sequence>MTATNNETKSVHIDKENERKFVETGLERIYEISAEEKNMWGRWRGQRDLTNSIKKNTDAIIVGIGDKDVIADVPGFYFIKTAQINKIVEEGKRLGITIRYKDITSSYKSLLEKRYGVDQSVFDTCTIEGFTSVDKGFYMGGKKVRFRPIETLKTGVWNHYPEELYGYEWCASINKYATAGDLCRLPSLLPDDGKIYTLWVEIDGDWCVFVPDSSKRKSWKRLPVLFNAFAKNISSPWNIDNQSAYYVRQDNWGIGMRSRYCGEIMIVYRHESNPCPLALQLSHEGFLNELDKKRALKARDEYYSRLINPRS</sequence>
<gene>
    <name evidence="1" type="ORF">NY151_07940</name>
</gene>
<protein>
    <submittedName>
        <fullName evidence="1">Uncharacterized protein</fullName>
    </submittedName>
</protein>
<accession>A0AAE9X9Q6</accession>
<dbReference type="RefSeq" id="WP_077083588.1">
    <property type="nucleotide sequence ID" value="NZ_CP116614.1"/>
</dbReference>
<dbReference type="EMBL" id="CP116614">
    <property type="protein sequence ID" value="WCG02583.1"/>
    <property type="molecule type" value="Genomic_DNA"/>
</dbReference>
<evidence type="ECO:0000313" key="2">
    <source>
        <dbReference type="Proteomes" id="UP001179501"/>
    </source>
</evidence>
<evidence type="ECO:0000313" key="1">
    <source>
        <dbReference type="EMBL" id="WCG02583.1"/>
    </source>
</evidence>
<reference evidence="1" key="1">
    <citation type="submission" date="2023-01" db="EMBL/GenBank/DDBJ databases">
        <title>Phages are important unrecognized players in the ecology of the oral pathogen Porphyromonas gingivalis.</title>
        <authorList>
            <person name="Matrishin C.B."/>
            <person name="Kauffman K.M."/>
        </authorList>
    </citation>
    <scope>NUCLEOTIDE SEQUENCE</scope>
    <source>
        <strain evidence="1">ATCC 49417</strain>
    </source>
</reference>
<name>A0AAE9X9Q6_PORGN</name>
<dbReference type="Proteomes" id="UP001179501">
    <property type="component" value="Chromosome"/>
</dbReference>